<dbReference type="Pfam" id="PF00455">
    <property type="entry name" value="DeoRC"/>
    <property type="match status" value="1"/>
</dbReference>
<dbReference type="Gene3D" id="3.40.50.1360">
    <property type="match status" value="1"/>
</dbReference>
<proteinExistence type="predicted"/>
<dbReference type="RefSeq" id="WP_205009960.1">
    <property type="nucleotide sequence ID" value="NZ_JAFBEH010000028.1"/>
</dbReference>
<keyword evidence="6" id="KW-1185">Reference proteome</keyword>
<keyword evidence="2" id="KW-0238">DNA-binding</keyword>
<evidence type="ECO:0000313" key="5">
    <source>
        <dbReference type="EMBL" id="MBM7643086.1"/>
    </source>
</evidence>
<dbReference type="EMBL" id="JAFBEH010000028">
    <property type="protein sequence ID" value="MBM7643086.1"/>
    <property type="molecule type" value="Genomic_DNA"/>
</dbReference>
<gene>
    <name evidence="5" type="ORF">JOC28_001387</name>
</gene>
<keyword evidence="1" id="KW-0805">Transcription regulation</keyword>
<dbReference type="PANTHER" id="PTHR30363:SF56">
    <property type="entry name" value="TRANSCRIPTIONAL REGULATOR, DEOR FAMILY"/>
    <property type="match status" value="1"/>
</dbReference>
<dbReference type="PANTHER" id="PTHR30363">
    <property type="entry name" value="HTH-TYPE TRANSCRIPTIONAL REGULATOR SRLR-RELATED"/>
    <property type="match status" value="1"/>
</dbReference>
<dbReference type="Pfam" id="PF08220">
    <property type="entry name" value="HTH_DeoR"/>
    <property type="match status" value="1"/>
</dbReference>
<dbReference type="PROSITE" id="PS51000">
    <property type="entry name" value="HTH_DEOR_2"/>
    <property type="match status" value="1"/>
</dbReference>
<reference evidence="5 6" key="1">
    <citation type="submission" date="2021-01" db="EMBL/GenBank/DDBJ databases">
        <title>Genomic Encyclopedia of Type Strains, Phase IV (KMG-IV): sequencing the most valuable type-strain genomes for metagenomic binning, comparative biology and taxonomic classification.</title>
        <authorList>
            <person name="Goeker M."/>
        </authorList>
    </citation>
    <scope>NUCLEOTIDE SEQUENCE [LARGE SCALE GENOMIC DNA]</scope>
    <source>
        <strain evidence="5 6">DSM 27382</strain>
    </source>
</reference>
<evidence type="ECO:0000256" key="2">
    <source>
        <dbReference type="ARBA" id="ARBA00023125"/>
    </source>
</evidence>
<comment type="caution">
    <text evidence="5">The sequence shown here is derived from an EMBL/GenBank/DDBJ whole genome shotgun (WGS) entry which is preliminary data.</text>
</comment>
<evidence type="ECO:0000256" key="1">
    <source>
        <dbReference type="ARBA" id="ARBA00023015"/>
    </source>
</evidence>
<dbReference type="InterPro" id="IPR050313">
    <property type="entry name" value="Carb_Metab_HTH_regulators"/>
</dbReference>
<dbReference type="SUPFAM" id="SSF46785">
    <property type="entry name" value="Winged helix' DNA-binding domain"/>
    <property type="match status" value="1"/>
</dbReference>
<dbReference type="InterPro" id="IPR001034">
    <property type="entry name" value="DeoR_HTH"/>
</dbReference>
<dbReference type="Proteomes" id="UP000697472">
    <property type="component" value="Unassembled WGS sequence"/>
</dbReference>
<dbReference type="InterPro" id="IPR037171">
    <property type="entry name" value="NagB/RpiA_transferase-like"/>
</dbReference>
<dbReference type="SMART" id="SM01134">
    <property type="entry name" value="DeoRC"/>
    <property type="match status" value="1"/>
</dbReference>
<dbReference type="PROSITE" id="PS00894">
    <property type="entry name" value="HTH_DEOR_1"/>
    <property type="match status" value="1"/>
</dbReference>
<dbReference type="InterPro" id="IPR018356">
    <property type="entry name" value="Tscrpt_reg_HTH_DeoR_CS"/>
</dbReference>
<organism evidence="5 6">
    <name type="scientific">Streptococcus loxodontisalivarius</name>
    <dbReference type="NCBI Taxonomy" id="1349415"/>
    <lineage>
        <taxon>Bacteria</taxon>
        <taxon>Bacillati</taxon>
        <taxon>Bacillota</taxon>
        <taxon>Bacilli</taxon>
        <taxon>Lactobacillales</taxon>
        <taxon>Streptococcaceae</taxon>
        <taxon>Streptococcus</taxon>
    </lineage>
</organism>
<dbReference type="SUPFAM" id="SSF100950">
    <property type="entry name" value="NagB/RpiA/CoA transferase-like"/>
    <property type="match status" value="1"/>
</dbReference>
<evidence type="ECO:0000313" key="6">
    <source>
        <dbReference type="Proteomes" id="UP000697472"/>
    </source>
</evidence>
<dbReference type="PRINTS" id="PR00037">
    <property type="entry name" value="HTHLACR"/>
</dbReference>
<feature type="domain" description="HTH deoR-type" evidence="4">
    <location>
        <begin position="6"/>
        <end position="61"/>
    </location>
</feature>
<name>A0ABS2PT73_9STRE</name>
<dbReference type="SMART" id="SM00420">
    <property type="entry name" value="HTH_DEOR"/>
    <property type="match status" value="1"/>
</dbReference>
<dbReference type="InterPro" id="IPR036390">
    <property type="entry name" value="WH_DNA-bd_sf"/>
</dbReference>
<dbReference type="InterPro" id="IPR014036">
    <property type="entry name" value="DeoR-like_C"/>
</dbReference>
<keyword evidence="3" id="KW-0804">Transcription</keyword>
<evidence type="ECO:0000259" key="4">
    <source>
        <dbReference type="PROSITE" id="PS51000"/>
    </source>
</evidence>
<evidence type="ECO:0000256" key="3">
    <source>
        <dbReference type="ARBA" id="ARBA00023163"/>
    </source>
</evidence>
<protein>
    <submittedName>
        <fullName evidence="5">DeoR family fructose operon transcriptional repressor</fullName>
    </submittedName>
</protein>
<sequence length="250" mass="27924">MVDILKSERKQIIIEKINADHFVTLDTLVDLLDTSESTVRRDLDELSTEKKLRRVHGGAEKYQSLQEELSNLQKSIKNVHDKESIARFSQTLIDEGDVIFVDAGTTNELLIREIAKDGVTVVTNSIHHAAKLVEKNIKTLIIGGFVKQSTDASIGHLAVEQLSKLNFDKAFIGANGVDADHITTPDIEEAVIKQMVVENAKKTYVLADASKIGHISFVKITSIDKIELVTNARDHELLEKIKEKTRVYEV</sequence>
<accession>A0ABS2PT73</accession>